<organism evidence="2 3">
    <name type="scientific">Hypothenemus hampei</name>
    <name type="common">Coffee berry borer</name>
    <dbReference type="NCBI Taxonomy" id="57062"/>
    <lineage>
        <taxon>Eukaryota</taxon>
        <taxon>Metazoa</taxon>
        <taxon>Ecdysozoa</taxon>
        <taxon>Arthropoda</taxon>
        <taxon>Hexapoda</taxon>
        <taxon>Insecta</taxon>
        <taxon>Pterygota</taxon>
        <taxon>Neoptera</taxon>
        <taxon>Endopterygota</taxon>
        <taxon>Coleoptera</taxon>
        <taxon>Polyphaga</taxon>
        <taxon>Cucujiformia</taxon>
        <taxon>Curculionidae</taxon>
        <taxon>Scolytinae</taxon>
        <taxon>Hypothenemus</taxon>
    </lineage>
</organism>
<feature type="region of interest" description="Disordered" evidence="1">
    <location>
        <begin position="1"/>
        <end position="36"/>
    </location>
</feature>
<feature type="compositionally biased region" description="Basic residues" evidence="1">
    <location>
        <begin position="75"/>
        <end position="102"/>
    </location>
</feature>
<evidence type="ECO:0000256" key="1">
    <source>
        <dbReference type="SAM" id="MobiDB-lite"/>
    </source>
</evidence>
<keyword evidence="3" id="KW-1185">Reference proteome</keyword>
<feature type="compositionally biased region" description="Polar residues" evidence="1">
    <location>
        <begin position="7"/>
        <end position="16"/>
    </location>
</feature>
<dbReference type="Proteomes" id="UP001566132">
    <property type="component" value="Unassembled WGS sequence"/>
</dbReference>
<name>A0ABD1F7N1_HYPHA</name>
<sequence>MEEKNYRTQATTSVDNGSEFLEIDNKNEVNTSRIAQKKNYRIKSTTYSDSDSDLRTNDDEILHRCPVRGDDASHHPGRSRRIKYTLHHTTPNKRNQRQGHNFHGHDNTSQNNNRHSFNEQIKPIDYRTNLSKSNHVATQ</sequence>
<dbReference type="AlphaFoldDB" id="A0ABD1F7N1"/>
<proteinExistence type="predicted"/>
<evidence type="ECO:0000313" key="2">
    <source>
        <dbReference type="EMBL" id="KAL1513004.1"/>
    </source>
</evidence>
<reference evidence="2 3" key="1">
    <citation type="submission" date="2024-05" db="EMBL/GenBank/DDBJ databases">
        <title>Genetic variation in Jamaican populations of the coffee berry borer (Hypothenemus hampei).</title>
        <authorList>
            <person name="Errbii M."/>
            <person name="Myrie A."/>
        </authorList>
    </citation>
    <scope>NUCLEOTIDE SEQUENCE [LARGE SCALE GENOMIC DNA]</scope>
    <source>
        <strain evidence="2">JA-Hopewell-2020-01-JO</strain>
        <tissue evidence="2">Whole body</tissue>
    </source>
</reference>
<comment type="caution">
    <text evidence="2">The sequence shown here is derived from an EMBL/GenBank/DDBJ whole genome shotgun (WGS) entry which is preliminary data.</text>
</comment>
<dbReference type="EMBL" id="JBDJPC010000002">
    <property type="protein sequence ID" value="KAL1513004.1"/>
    <property type="molecule type" value="Genomic_DNA"/>
</dbReference>
<accession>A0ABD1F7N1</accession>
<evidence type="ECO:0000313" key="3">
    <source>
        <dbReference type="Proteomes" id="UP001566132"/>
    </source>
</evidence>
<feature type="region of interest" description="Disordered" evidence="1">
    <location>
        <begin position="65"/>
        <end position="115"/>
    </location>
</feature>
<gene>
    <name evidence="2" type="ORF">ABEB36_002492</name>
</gene>
<feature type="compositionally biased region" description="Basic and acidic residues" evidence="1">
    <location>
        <begin position="65"/>
        <end position="74"/>
    </location>
</feature>
<protein>
    <submittedName>
        <fullName evidence="2">Uncharacterized protein</fullName>
    </submittedName>
</protein>